<keyword evidence="2" id="KW-1185">Reference proteome</keyword>
<gene>
    <name evidence="1" type="ORF">EPA93_35030</name>
</gene>
<proteinExistence type="predicted"/>
<dbReference type="RefSeq" id="WP_129891967.1">
    <property type="nucleotide sequence ID" value="NZ_CP035758.1"/>
</dbReference>
<evidence type="ECO:0000313" key="2">
    <source>
        <dbReference type="Proteomes" id="UP000290365"/>
    </source>
</evidence>
<dbReference type="KEGG" id="kbs:EPA93_35030"/>
<reference evidence="1 2" key="1">
    <citation type="submission" date="2019-01" db="EMBL/GenBank/DDBJ databases">
        <title>Ktedonosporobacter rubrisoli SCAWS-G2.</title>
        <authorList>
            <person name="Huang Y."/>
            <person name="Yan B."/>
        </authorList>
    </citation>
    <scope>NUCLEOTIDE SEQUENCE [LARGE SCALE GENOMIC DNA]</scope>
    <source>
        <strain evidence="1 2">SCAWS-G2</strain>
    </source>
</reference>
<dbReference type="AlphaFoldDB" id="A0A4P6JZ85"/>
<protein>
    <submittedName>
        <fullName evidence="1">Uncharacterized protein</fullName>
    </submittedName>
</protein>
<dbReference type="EMBL" id="CP035758">
    <property type="protein sequence ID" value="QBD80905.1"/>
    <property type="molecule type" value="Genomic_DNA"/>
</dbReference>
<sequence>MDQSFQSHEQVEEHKPLSPHYEVFADGKLFYDGYNRKDSWWAFVRAGKSGARRVCRFADGVMVTASWPVGTSFF</sequence>
<name>A0A4P6JZ85_KTERU</name>
<evidence type="ECO:0000313" key="1">
    <source>
        <dbReference type="EMBL" id="QBD80905.1"/>
    </source>
</evidence>
<organism evidence="1 2">
    <name type="scientific">Ktedonosporobacter rubrisoli</name>
    <dbReference type="NCBI Taxonomy" id="2509675"/>
    <lineage>
        <taxon>Bacteria</taxon>
        <taxon>Bacillati</taxon>
        <taxon>Chloroflexota</taxon>
        <taxon>Ktedonobacteria</taxon>
        <taxon>Ktedonobacterales</taxon>
        <taxon>Ktedonosporobacteraceae</taxon>
        <taxon>Ktedonosporobacter</taxon>
    </lineage>
</organism>
<accession>A0A4P6JZ85</accession>
<dbReference type="Proteomes" id="UP000290365">
    <property type="component" value="Chromosome"/>
</dbReference>